<evidence type="ECO:0000256" key="6">
    <source>
        <dbReference type="ARBA" id="ARBA00023121"/>
    </source>
</evidence>
<dbReference type="Pfam" id="PF21392">
    <property type="entry name" value="COQ9_N"/>
    <property type="match status" value="1"/>
</dbReference>
<feature type="compositionally biased region" description="Basic and acidic residues" evidence="9">
    <location>
        <begin position="739"/>
        <end position="750"/>
    </location>
</feature>
<dbReference type="InterPro" id="IPR048674">
    <property type="entry name" value="COQ9_HTH"/>
</dbReference>
<evidence type="ECO:0000256" key="5">
    <source>
        <dbReference type="ARBA" id="ARBA00022946"/>
    </source>
</evidence>
<evidence type="ECO:0000313" key="13">
    <source>
        <dbReference type="Proteomes" id="UP000494163"/>
    </source>
</evidence>
<dbReference type="InterPro" id="IPR013718">
    <property type="entry name" value="COQ9_C"/>
</dbReference>
<dbReference type="PANTHER" id="PTHR15430">
    <property type="entry name" value="GLOMULIN"/>
    <property type="match status" value="1"/>
</dbReference>
<evidence type="ECO:0000256" key="8">
    <source>
        <dbReference type="ARBA" id="ARBA00058104"/>
    </source>
</evidence>
<dbReference type="SMR" id="A0A0M4EI78"/>
<evidence type="ECO:0000259" key="11">
    <source>
        <dbReference type="Pfam" id="PF21392"/>
    </source>
</evidence>
<sequence>MANVRCLQKLLRLQKFVLPLKTEAADNLLRLIKRLLLERAYDGIKVLFQSPAEAAKNLPHMPAIALDLYNEVCAPNLTDDVNILDASKFDCVNELLKLLAEYAPLEPLMLELMEKIEESSSIAIFSAYLRALQVVLKRHGSNKPQALEWCLASVTTRLRELPLPAYLSEGYDEQQALLLEQDAQVEDMLAHYITVGLCYEPLIKDILQQDKSTHIFRQCGQSRRNVFCCFLLQLMDKPLALLELDNAPRRQLQPGQAHKCQRNSYRLRPEQTQQHYLAARSRAGKSQSYVQQLVASITKDVAQLLGDPYALLGLVEQRVRWQRRLDAAKGVYEMSCQNMFLIDEKLPLTALAMYYHALFVAQLMPSTAPKIYAPLYLFESSLYLVTVLLEQPEPPLQHCGLRLNAYMLSQLSQPVPQSSLDLEVHKRYCEALCKITGYSPQESIRQLGLQLLQHYILAFEHSAKYFILKNLLKTLQHDGIRGYLAGIYKDLVAAALQHDEPLPEVYCGAQFRALLLQCICVLPKDVKSDLLTHAVSLSNALNLLRYFARADMTNRTGFWHALPEIEQRLLQPLAKALDFSLAHYKAYKERVKNGQSASDDELMQQQLNMLAVNINNSGMAGEGDAAGNLPDLGREEKLEVLAGSITGLESLRVLYLLASDNTQICSRLHGPPQLPLTSTWSRSYAKDTDKSKLEDFRAREEERERERDAAEQALLSQTTQADAGGAAGAGGDQQQQQQHTHDAEEAAKHAKVAEVRNKILDAALQHVPQHGWSKQAIVLGAEQCGYPSVVHGMFPEGGFALVSHFNGQCNAQLVKSLQQQTNNGQSEISNPLEFLVEAVRQRLEMLVPYKTQWPQAMALIAQPQHASTALAQVLTLVDDICYYSGDRSVDFGWYTRRIGLATIMKMTELYMLQDTSPGHAQTWEFLKNRMDEAVQLQMALAQTEGMTHTFQRSFNSAFITARNILGLGYSRN</sequence>
<evidence type="ECO:0000256" key="7">
    <source>
        <dbReference type="ARBA" id="ARBA00023128"/>
    </source>
</evidence>
<dbReference type="InterPro" id="IPR019516">
    <property type="entry name" value="Glomulin/ALF4"/>
</dbReference>
<dbReference type="OrthoDB" id="619536at2759"/>
<feature type="domain" description="COQ9 C-terminal" evidence="10">
    <location>
        <begin position="867"/>
        <end position="936"/>
    </location>
</feature>
<reference evidence="12 13" key="1">
    <citation type="submission" date="2015-08" db="EMBL/GenBank/DDBJ databases">
        <title>Ancestral chromatin configuration constrains chromatin evolution on differentiating sex chromosomes in Drosophila.</title>
        <authorList>
            <person name="Zhou Q."/>
            <person name="Bachtrog D."/>
        </authorList>
    </citation>
    <scope>NUCLEOTIDE SEQUENCE [LARGE SCALE GENOMIC DNA]</scope>
    <source>
        <tissue evidence="12">Whole larvae</tissue>
    </source>
</reference>
<evidence type="ECO:0000256" key="1">
    <source>
        <dbReference type="ARBA" id="ARBA00004173"/>
    </source>
</evidence>
<dbReference type="Pfam" id="PF08511">
    <property type="entry name" value="COQ9"/>
    <property type="match status" value="1"/>
</dbReference>
<dbReference type="InterPro" id="IPR013877">
    <property type="entry name" value="YAP-bd/ALF4/Glomulin"/>
</dbReference>
<comment type="similarity">
    <text evidence="3">Belongs to the COQ9 family.</text>
</comment>
<dbReference type="GO" id="GO:0005739">
    <property type="term" value="C:mitochondrion"/>
    <property type="evidence" value="ECO:0007669"/>
    <property type="project" value="UniProtKB-SubCell"/>
</dbReference>
<dbReference type="InterPro" id="IPR012762">
    <property type="entry name" value="Ubiq_biosynth_COQ9"/>
</dbReference>
<organism evidence="12 13">
    <name type="scientific">Drosophila busckii</name>
    <name type="common">Fruit fly</name>
    <dbReference type="NCBI Taxonomy" id="30019"/>
    <lineage>
        <taxon>Eukaryota</taxon>
        <taxon>Metazoa</taxon>
        <taxon>Ecdysozoa</taxon>
        <taxon>Arthropoda</taxon>
        <taxon>Hexapoda</taxon>
        <taxon>Insecta</taxon>
        <taxon>Pterygota</taxon>
        <taxon>Neoptera</taxon>
        <taxon>Endopterygota</taxon>
        <taxon>Diptera</taxon>
        <taxon>Brachycera</taxon>
        <taxon>Muscomorpha</taxon>
        <taxon>Ephydroidea</taxon>
        <taxon>Drosophilidae</taxon>
        <taxon>Drosophila</taxon>
    </lineage>
</organism>
<accession>A0A0M4EI78</accession>
<name>A0A0M4EI78_DROBS</name>
<dbReference type="NCBIfam" id="TIGR02396">
    <property type="entry name" value="diverge_rpsU"/>
    <property type="match status" value="1"/>
</dbReference>
<dbReference type="Proteomes" id="UP000494163">
    <property type="component" value="Chromosome 2R"/>
</dbReference>
<dbReference type="GO" id="GO:0006744">
    <property type="term" value="P:ubiquinone biosynthetic process"/>
    <property type="evidence" value="ECO:0007669"/>
    <property type="project" value="UniProtKB-UniPathway"/>
</dbReference>
<feature type="compositionally biased region" description="Basic and acidic residues" evidence="9">
    <location>
        <begin position="684"/>
        <end position="710"/>
    </location>
</feature>
<dbReference type="FunFam" id="1.10.357.10:FF:000004">
    <property type="entry name" value="Ubiquinone biosynthesis protein COQ9, mitochondrial"/>
    <property type="match status" value="1"/>
</dbReference>
<comment type="subcellular location">
    <subcellularLocation>
        <location evidence="1">Mitochondrion</location>
    </subcellularLocation>
</comment>
<dbReference type="Pfam" id="PF08568">
    <property type="entry name" value="Kinetochor_Ybp2"/>
    <property type="match status" value="1"/>
</dbReference>
<dbReference type="OMA" id="LAMYYHA"/>
<dbReference type="Gene3D" id="1.10.357.10">
    <property type="entry name" value="Tetracycline Repressor, domain 2"/>
    <property type="match status" value="1"/>
</dbReference>
<dbReference type="AlphaFoldDB" id="A0A0M4EI78"/>
<protein>
    <submittedName>
        <fullName evidence="12">CG30493</fullName>
    </submittedName>
</protein>
<evidence type="ECO:0000256" key="2">
    <source>
        <dbReference type="ARBA" id="ARBA00004749"/>
    </source>
</evidence>
<dbReference type="GO" id="GO:0008289">
    <property type="term" value="F:lipid binding"/>
    <property type="evidence" value="ECO:0007669"/>
    <property type="project" value="UniProtKB-KW"/>
</dbReference>
<comment type="function">
    <text evidence="8">Membrane-associated protein that warps the membrane surface to access and bind aromatic isoprenes with high specificity, including ubiquinone (CoQ) isoprene intermediates and presents them directly to COQ7, therefore facilitating the COQ7-mediated hydroxylase step. Participates in the biosynthesis of coenzyme Q, also named ubiquinone, an essential lipid-soluble electron transporter for aerobic cellular respiration.</text>
</comment>
<dbReference type="UniPathway" id="UPA00232"/>
<feature type="region of interest" description="Disordered" evidence="9">
    <location>
        <begin position="668"/>
        <end position="750"/>
    </location>
</feature>
<dbReference type="EMBL" id="CP012524">
    <property type="protein sequence ID" value="ALC40742.1"/>
    <property type="molecule type" value="Genomic_DNA"/>
</dbReference>
<keyword evidence="13" id="KW-1185">Reference proteome</keyword>
<evidence type="ECO:0000259" key="10">
    <source>
        <dbReference type="Pfam" id="PF08511"/>
    </source>
</evidence>
<dbReference type="GO" id="GO:0055105">
    <property type="term" value="F:ubiquitin-protein transferase inhibitor activity"/>
    <property type="evidence" value="ECO:0007669"/>
    <property type="project" value="TreeGrafter"/>
</dbReference>
<keyword evidence="5" id="KW-0809">Transit peptide</keyword>
<evidence type="ECO:0000256" key="3">
    <source>
        <dbReference type="ARBA" id="ARBA00010766"/>
    </source>
</evidence>
<evidence type="ECO:0000256" key="9">
    <source>
        <dbReference type="SAM" id="MobiDB-lite"/>
    </source>
</evidence>
<comment type="pathway">
    <text evidence="2">Cofactor biosynthesis; ubiquinone biosynthesis.</text>
</comment>
<gene>
    <name evidence="12" type="ORF">Dbus_chr2Rg321</name>
</gene>
<evidence type="ECO:0000256" key="4">
    <source>
        <dbReference type="ARBA" id="ARBA00022688"/>
    </source>
</evidence>
<keyword evidence="7" id="KW-0496">Mitochondrion</keyword>
<dbReference type="STRING" id="30019.A0A0M4EI78"/>
<keyword evidence="6" id="KW-0446">Lipid-binding</keyword>
<proteinExistence type="inferred from homology"/>
<evidence type="ECO:0000313" key="12">
    <source>
        <dbReference type="EMBL" id="ALC40742.1"/>
    </source>
</evidence>
<keyword evidence="4" id="KW-0831">Ubiquinone biosynthesis</keyword>
<feature type="domain" description="Ubiquinone biosynthesis protein COQ9 HTH" evidence="11">
    <location>
        <begin position="754"/>
        <end position="782"/>
    </location>
</feature>
<dbReference type="PANTHER" id="PTHR15430:SF1">
    <property type="entry name" value="GLOMULIN"/>
    <property type="match status" value="1"/>
</dbReference>